<dbReference type="InterPro" id="IPR011009">
    <property type="entry name" value="Kinase-like_dom_sf"/>
</dbReference>
<evidence type="ECO:0000256" key="8">
    <source>
        <dbReference type="ARBA" id="ARBA00050767"/>
    </source>
</evidence>
<protein>
    <recommendedName>
        <fullName evidence="2">protein-ribulosamine 3-kinase</fullName>
        <ecNumber evidence="2">2.7.1.172</ecNumber>
    </recommendedName>
</protein>
<dbReference type="PANTHER" id="PTHR12149:SF8">
    <property type="entry name" value="PROTEIN-RIBULOSAMINE 3-KINASE"/>
    <property type="match status" value="1"/>
</dbReference>
<sequence length="308" mass="34544">MENTLQEQLDCSTVKSLGAAAGGCISSADIYLADGMKIFVKKNAKTGSRVFLTMFDGEFASVSAIIGTQTVKAPKPLKVFDHNDTCYFAMEYLELNSLNQEAANLGRALAKMHLHNKEMIDTAAKQSGYIGQCSKGVHSFGFEMTTCCGSIGMPNDWHESWLEFFARNRLQAQLNLIENTYQEREALSLWSQIQRNLSKLIPNELKIVPSLLHGDLWSGNTGETDGQPCIFDPASLYGHHEFDLSIAHMFGGFPTQFFDSYHQIIPMDKGFKSRLKLYQLFHYLNHWNHFGSGYRASSISIMKTLAQL</sequence>
<dbReference type="EC" id="2.7.1.172" evidence="2"/>
<evidence type="ECO:0000256" key="5">
    <source>
        <dbReference type="ARBA" id="ARBA00022777"/>
    </source>
</evidence>
<dbReference type="PANTHER" id="PTHR12149">
    <property type="entry name" value="FRUCTOSAMINE 3 KINASE-RELATED PROTEIN"/>
    <property type="match status" value="1"/>
</dbReference>
<dbReference type="InterPro" id="IPR016477">
    <property type="entry name" value="Fructo-/Ketosamine-3-kinase"/>
</dbReference>
<organism evidence="10 11">
    <name type="scientific">Ciona savignyi</name>
    <name type="common">Pacific transparent sea squirt</name>
    <dbReference type="NCBI Taxonomy" id="51511"/>
    <lineage>
        <taxon>Eukaryota</taxon>
        <taxon>Metazoa</taxon>
        <taxon>Chordata</taxon>
        <taxon>Tunicata</taxon>
        <taxon>Ascidiacea</taxon>
        <taxon>Phlebobranchia</taxon>
        <taxon>Cionidae</taxon>
        <taxon>Ciona</taxon>
    </lineage>
</organism>
<keyword evidence="4" id="KW-0547">Nucleotide-binding</keyword>
<evidence type="ECO:0000313" key="11">
    <source>
        <dbReference type="Proteomes" id="UP000007875"/>
    </source>
</evidence>
<reference evidence="10" key="3">
    <citation type="submission" date="2025-09" db="UniProtKB">
        <authorList>
            <consortium name="Ensembl"/>
        </authorList>
    </citation>
    <scope>IDENTIFICATION</scope>
</reference>
<comment type="catalytic activity">
    <reaction evidence="7">
        <text>N(6)-D-ribulosyl-L-lysyl-[protein] + ATP = N(6)-(3-O-phospho-D-ribulosyl)-L-lysyl-[protein] + ADP + H(+)</text>
        <dbReference type="Rhea" id="RHEA:48432"/>
        <dbReference type="Rhea" id="RHEA-COMP:12103"/>
        <dbReference type="Rhea" id="RHEA-COMP:12104"/>
        <dbReference type="ChEBI" id="CHEBI:15378"/>
        <dbReference type="ChEBI" id="CHEBI:30616"/>
        <dbReference type="ChEBI" id="CHEBI:90418"/>
        <dbReference type="ChEBI" id="CHEBI:90420"/>
        <dbReference type="ChEBI" id="CHEBI:456216"/>
        <dbReference type="EC" id="2.7.1.172"/>
    </reaction>
    <physiologicalReaction direction="left-to-right" evidence="7">
        <dbReference type="Rhea" id="RHEA:48433"/>
    </physiologicalReaction>
</comment>
<dbReference type="GO" id="GO:0005829">
    <property type="term" value="C:cytosol"/>
    <property type="evidence" value="ECO:0007669"/>
    <property type="project" value="UniProtKB-ARBA"/>
</dbReference>
<dbReference type="OMA" id="RECDIAM"/>
<comment type="catalytic activity">
    <reaction evidence="8">
        <text>N(6)-(D-psicosyl)-L-lysyl-[protein] + ATP = N(6)-(3-O-phospho-D-psicosyl)-L-lysyl-[protein] + ADP + H(+)</text>
        <dbReference type="Rhea" id="RHEA:61392"/>
        <dbReference type="Rhea" id="RHEA-COMP:15796"/>
        <dbReference type="Rhea" id="RHEA-COMP:15797"/>
        <dbReference type="ChEBI" id="CHEBI:15378"/>
        <dbReference type="ChEBI" id="CHEBI:30616"/>
        <dbReference type="ChEBI" id="CHEBI:144621"/>
        <dbReference type="ChEBI" id="CHEBI:144622"/>
        <dbReference type="ChEBI" id="CHEBI:456216"/>
    </reaction>
    <physiologicalReaction direction="left-to-right" evidence="8">
        <dbReference type="Rhea" id="RHEA:61393"/>
    </physiologicalReaction>
</comment>
<dbReference type="Proteomes" id="UP000007875">
    <property type="component" value="Unassembled WGS sequence"/>
</dbReference>
<evidence type="ECO:0000313" key="10">
    <source>
        <dbReference type="Ensembl" id="ENSCSAVP00000018586.1"/>
    </source>
</evidence>
<comment type="similarity">
    <text evidence="1 9">Belongs to the fructosamine kinase family.</text>
</comment>
<proteinExistence type="inferred from homology"/>
<dbReference type="GO" id="GO:0102193">
    <property type="term" value="F:protein-ribulosamine 3-kinase activity"/>
    <property type="evidence" value="ECO:0007669"/>
    <property type="project" value="UniProtKB-EC"/>
</dbReference>
<dbReference type="AlphaFoldDB" id="H2ZLX0"/>
<dbReference type="Ensembl" id="ENSCSAVT00000018788.1">
    <property type="protein sequence ID" value="ENSCSAVP00000018586.1"/>
    <property type="gene ID" value="ENSCSAVG00000010920.1"/>
</dbReference>
<dbReference type="FunFam" id="3.30.200.20:FF:000264">
    <property type="entry name" value="Protein-ribulosamine 3-kinase, chloroplastic"/>
    <property type="match status" value="1"/>
</dbReference>
<reference evidence="11" key="1">
    <citation type="submission" date="2003-08" db="EMBL/GenBank/DDBJ databases">
        <authorList>
            <person name="Birren B."/>
            <person name="Nusbaum C."/>
            <person name="Abebe A."/>
            <person name="Abouelleil A."/>
            <person name="Adekoya E."/>
            <person name="Ait-zahra M."/>
            <person name="Allen N."/>
            <person name="Allen T."/>
            <person name="An P."/>
            <person name="Anderson M."/>
            <person name="Anderson S."/>
            <person name="Arachchi H."/>
            <person name="Armbruster J."/>
            <person name="Bachantsang P."/>
            <person name="Baldwin J."/>
            <person name="Barry A."/>
            <person name="Bayul T."/>
            <person name="Blitshsteyn B."/>
            <person name="Bloom T."/>
            <person name="Blye J."/>
            <person name="Boguslavskiy L."/>
            <person name="Borowsky M."/>
            <person name="Boukhgalter B."/>
            <person name="Brunache A."/>
            <person name="Butler J."/>
            <person name="Calixte N."/>
            <person name="Calvo S."/>
            <person name="Camarata J."/>
            <person name="Campo K."/>
            <person name="Chang J."/>
            <person name="Cheshatsang Y."/>
            <person name="Citroen M."/>
            <person name="Collymore A."/>
            <person name="Considine T."/>
            <person name="Cook A."/>
            <person name="Cooke P."/>
            <person name="Corum B."/>
            <person name="Cuomo C."/>
            <person name="David R."/>
            <person name="Dawoe T."/>
            <person name="Degray S."/>
            <person name="Dodge S."/>
            <person name="Dooley K."/>
            <person name="Dorje P."/>
            <person name="Dorjee K."/>
            <person name="Dorris L."/>
            <person name="Duffey N."/>
            <person name="Dupes A."/>
            <person name="Elkins T."/>
            <person name="Engels R."/>
            <person name="Erickson J."/>
            <person name="Farina A."/>
            <person name="Faro S."/>
            <person name="Ferreira P."/>
            <person name="Fischer H."/>
            <person name="Fitzgerald M."/>
            <person name="Foley K."/>
            <person name="Gage D."/>
            <person name="Galagan J."/>
            <person name="Gearin G."/>
            <person name="Gnerre S."/>
            <person name="Gnirke A."/>
            <person name="Goyette A."/>
            <person name="Graham J."/>
            <person name="Grandbois E."/>
            <person name="Gyaltsen K."/>
            <person name="Hafez N."/>
            <person name="Hagopian D."/>
            <person name="Hagos B."/>
            <person name="Hall J."/>
            <person name="Hatcher B."/>
            <person name="Heller A."/>
            <person name="Higgins H."/>
            <person name="Honan T."/>
            <person name="Horn A."/>
            <person name="Houde N."/>
            <person name="Hughes L."/>
            <person name="Hulme W."/>
            <person name="Husby E."/>
            <person name="Iliev I."/>
            <person name="Jaffe D."/>
            <person name="Jones C."/>
            <person name="Kamal M."/>
            <person name="Kamat A."/>
            <person name="Kamvysselis M."/>
            <person name="Karlsson E."/>
            <person name="Kells C."/>
            <person name="Kieu A."/>
            <person name="Kisner P."/>
            <person name="Kodira C."/>
            <person name="Kulbokas E."/>
            <person name="Labutti K."/>
            <person name="Lama D."/>
            <person name="Landers T."/>
            <person name="Leger J."/>
            <person name="Levine S."/>
            <person name="Lewis D."/>
            <person name="Lewis T."/>
            <person name="Lindblad-toh K."/>
            <person name="Liu X."/>
            <person name="Lokyitsang T."/>
            <person name="Lokyitsang Y."/>
            <person name="Lucien O."/>
            <person name="Lui A."/>
            <person name="Ma L.J."/>
            <person name="Mabbitt R."/>
            <person name="Macdonald J."/>
            <person name="Maclean C."/>
            <person name="Major J."/>
            <person name="Manning J."/>
            <person name="Marabella R."/>
            <person name="Maru K."/>
            <person name="Matthews C."/>
            <person name="Mauceli E."/>
            <person name="Mccarthy M."/>
            <person name="Mcdonough S."/>
            <person name="Mcghee T."/>
            <person name="Meldrim J."/>
            <person name="Meneus L."/>
            <person name="Mesirov J."/>
            <person name="Mihalev A."/>
            <person name="Mihova T."/>
            <person name="Mikkelsen T."/>
            <person name="Mlenga V."/>
            <person name="Moru K."/>
            <person name="Mozes J."/>
            <person name="Mulrain L."/>
            <person name="Munson G."/>
            <person name="Naylor J."/>
            <person name="Newes C."/>
            <person name="Nguyen C."/>
            <person name="Nguyen N."/>
            <person name="Nguyen T."/>
            <person name="Nicol R."/>
            <person name="Nielsen C."/>
            <person name="Nizzari M."/>
            <person name="Norbu C."/>
            <person name="Norbu N."/>
            <person name="O'donnell P."/>
            <person name="Okoawo O."/>
            <person name="O'leary S."/>
            <person name="Omotosho B."/>
            <person name="O'neill K."/>
            <person name="Osman S."/>
            <person name="Parker S."/>
            <person name="Perrin D."/>
            <person name="Phunkhang P."/>
            <person name="Piqani B."/>
            <person name="Purcell S."/>
            <person name="Rachupka T."/>
            <person name="Ramasamy U."/>
            <person name="Rameau R."/>
            <person name="Ray V."/>
            <person name="Raymond C."/>
            <person name="Retta R."/>
            <person name="Richardson S."/>
            <person name="Rise C."/>
            <person name="Rodriguez J."/>
            <person name="Rogers J."/>
            <person name="Rogov P."/>
            <person name="Rutman M."/>
            <person name="Schupbach R."/>
            <person name="Seaman C."/>
            <person name="Settipalli S."/>
            <person name="Sharpe T."/>
            <person name="Sheridan J."/>
            <person name="Sherpa N."/>
            <person name="Shi J."/>
            <person name="Smirnov S."/>
            <person name="Smith C."/>
            <person name="Sougnez C."/>
            <person name="Spencer B."/>
            <person name="Stalker J."/>
            <person name="Stange-thomann N."/>
            <person name="Stavropoulos S."/>
            <person name="Stetson K."/>
            <person name="Stone C."/>
            <person name="Stone S."/>
            <person name="Stubbs M."/>
            <person name="Talamas J."/>
            <person name="Tchuinga P."/>
            <person name="Tenzing P."/>
            <person name="Tesfaye S."/>
            <person name="Theodore J."/>
            <person name="Thoulutsang Y."/>
            <person name="Topham K."/>
            <person name="Towey S."/>
            <person name="Tsamla T."/>
            <person name="Tsomo N."/>
            <person name="Vallee D."/>
            <person name="Vassiliev H."/>
            <person name="Venkataraman V."/>
            <person name="Vinson J."/>
            <person name="Vo A."/>
            <person name="Wade C."/>
            <person name="Wang S."/>
            <person name="Wangchuk T."/>
            <person name="Wangdi T."/>
            <person name="Whittaker C."/>
            <person name="Wilkinson J."/>
            <person name="Wu Y."/>
            <person name="Wyman D."/>
            <person name="Yadav S."/>
            <person name="Yang S."/>
            <person name="Yang X."/>
            <person name="Yeager S."/>
            <person name="Yee E."/>
            <person name="Young G."/>
            <person name="Zainoun J."/>
            <person name="Zembeck L."/>
            <person name="Zimmer A."/>
            <person name="Zody M."/>
            <person name="Lander E."/>
        </authorList>
    </citation>
    <scope>NUCLEOTIDE SEQUENCE [LARGE SCALE GENOMIC DNA]</scope>
</reference>
<dbReference type="GO" id="GO:0005524">
    <property type="term" value="F:ATP binding"/>
    <property type="evidence" value="ECO:0007669"/>
    <property type="project" value="UniProtKB-KW"/>
</dbReference>
<dbReference type="FunFam" id="3.90.1200.10:FF:000003">
    <property type="entry name" value="fructosamine-3-kinase isoform X1"/>
    <property type="match status" value="1"/>
</dbReference>
<accession>H2ZLX0</accession>
<dbReference type="Gene3D" id="3.30.200.20">
    <property type="entry name" value="Phosphorylase Kinase, domain 1"/>
    <property type="match status" value="1"/>
</dbReference>
<evidence type="ECO:0000256" key="4">
    <source>
        <dbReference type="ARBA" id="ARBA00022741"/>
    </source>
</evidence>
<dbReference type="GeneTree" id="ENSGT00390000005730"/>
<evidence type="ECO:0000256" key="3">
    <source>
        <dbReference type="ARBA" id="ARBA00022679"/>
    </source>
</evidence>
<evidence type="ECO:0000256" key="2">
    <source>
        <dbReference type="ARBA" id="ARBA00011961"/>
    </source>
</evidence>
<reference evidence="10" key="2">
    <citation type="submission" date="2025-08" db="UniProtKB">
        <authorList>
            <consortium name="Ensembl"/>
        </authorList>
    </citation>
    <scope>IDENTIFICATION</scope>
</reference>
<name>H2ZLX0_CIOSA</name>
<dbReference type="Pfam" id="PF03881">
    <property type="entry name" value="Fructosamin_kin"/>
    <property type="match status" value="1"/>
</dbReference>
<dbReference type="Gene3D" id="3.90.1200.10">
    <property type="match status" value="1"/>
</dbReference>
<dbReference type="InParanoid" id="H2ZLX0"/>
<dbReference type="GO" id="GO:0016301">
    <property type="term" value="F:kinase activity"/>
    <property type="evidence" value="ECO:0007669"/>
    <property type="project" value="UniProtKB-UniRule"/>
</dbReference>
<dbReference type="eggNOG" id="KOG3021">
    <property type="taxonomic scope" value="Eukaryota"/>
</dbReference>
<evidence type="ECO:0000256" key="7">
    <source>
        <dbReference type="ARBA" id="ARBA00048655"/>
    </source>
</evidence>
<dbReference type="FunCoup" id="H2ZLX0">
    <property type="interactions" value="88"/>
</dbReference>
<dbReference type="SUPFAM" id="SSF56112">
    <property type="entry name" value="Protein kinase-like (PK-like)"/>
    <property type="match status" value="1"/>
</dbReference>
<dbReference type="STRING" id="51511.ENSCSAVP00000018586"/>
<keyword evidence="3 9" id="KW-0808">Transferase</keyword>
<evidence type="ECO:0000256" key="9">
    <source>
        <dbReference type="PIRNR" id="PIRNR006221"/>
    </source>
</evidence>
<keyword evidence="11" id="KW-1185">Reference proteome</keyword>
<evidence type="ECO:0000256" key="6">
    <source>
        <dbReference type="ARBA" id="ARBA00022840"/>
    </source>
</evidence>
<keyword evidence="5 9" id="KW-0418">Kinase</keyword>
<evidence type="ECO:0000256" key="1">
    <source>
        <dbReference type="ARBA" id="ARBA00009460"/>
    </source>
</evidence>
<keyword evidence="6" id="KW-0067">ATP-binding</keyword>
<dbReference type="PIRSF" id="PIRSF006221">
    <property type="entry name" value="Ketosamine-3-kinase"/>
    <property type="match status" value="1"/>
</dbReference>